<evidence type="ECO:0000313" key="1">
    <source>
        <dbReference type="EMBL" id="SAL78183.1"/>
    </source>
</evidence>
<name>A0A158KBS6_9BURK</name>
<dbReference type="Proteomes" id="UP000055019">
    <property type="component" value="Unassembled WGS sequence"/>
</dbReference>
<reference evidence="1" key="1">
    <citation type="submission" date="2016-01" db="EMBL/GenBank/DDBJ databases">
        <authorList>
            <person name="Peeters C."/>
        </authorList>
    </citation>
    <scope>NUCLEOTIDE SEQUENCE [LARGE SCALE GENOMIC DNA]</scope>
    <source>
        <strain evidence="1">LMG 29317</strain>
    </source>
</reference>
<keyword evidence="2" id="KW-1185">Reference proteome</keyword>
<evidence type="ECO:0000313" key="2">
    <source>
        <dbReference type="Proteomes" id="UP000055019"/>
    </source>
</evidence>
<dbReference type="EMBL" id="FCOM02000029">
    <property type="protein sequence ID" value="SAL78183.1"/>
    <property type="molecule type" value="Genomic_DNA"/>
</dbReference>
<sequence length="199" mass="21832">MWRDSPPATRHAPAWRGADARCALHVQRMHLLCAANAAHQKILPCATFAPGAAVYIQCTSKKPACNPLCARIVRDAQRCTNYLQKPGNVFRQFVIRAGYHAASSFRQTSKVPAIKTRRKSPLGTQSARVSRLLCCPTVSCPLLVAHAPHKVAGVQRAGIFLSLQGNDMAKCQRTKLDTARSLYSAFCSAGMLYFEQCMT</sequence>
<protein>
    <submittedName>
        <fullName evidence="1">Uncharacterized protein</fullName>
    </submittedName>
</protein>
<organism evidence="1 2">
    <name type="scientific">Caballeronia arvi</name>
    <dbReference type="NCBI Taxonomy" id="1777135"/>
    <lineage>
        <taxon>Bacteria</taxon>
        <taxon>Pseudomonadati</taxon>
        <taxon>Pseudomonadota</taxon>
        <taxon>Betaproteobacteria</taxon>
        <taxon>Burkholderiales</taxon>
        <taxon>Burkholderiaceae</taxon>
        <taxon>Caballeronia</taxon>
    </lineage>
</organism>
<comment type="caution">
    <text evidence="1">The sequence shown here is derived from an EMBL/GenBank/DDBJ whole genome shotgun (WGS) entry which is preliminary data.</text>
</comment>
<accession>A0A158KBS6</accession>
<dbReference type="AlphaFoldDB" id="A0A158KBS6"/>
<proteinExistence type="predicted"/>
<gene>
    <name evidence="1" type="ORF">AWB74_05295</name>
</gene>